<dbReference type="InterPro" id="IPR010869">
    <property type="entry name" value="DUF1501"/>
</dbReference>
<dbReference type="PANTHER" id="PTHR43737">
    <property type="entry name" value="BLL7424 PROTEIN"/>
    <property type="match status" value="1"/>
</dbReference>
<reference evidence="1 2" key="1">
    <citation type="submission" date="2019-03" db="EMBL/GenBank/DDBJ databases">
        <title>Deep-cultivation of Planctomycetes and their phenomic and genomic characterization uncovers novel biology.</title>
        <authorList>
            <person name="Wiegand S."/>
            <person name="Jogler M."/>
            <person name="Boedeker C."/>
            <person name="Pinto D."/>
            <person name="Vollmers J."/>
            <person name="Rivas-Marin E."/>
            <person name="Kohn T."/>
            <person name="Peeters S.H."/>
            <person name="Heuer A."/>
            <person name="Rast P."/>
            <person name="Oberbeckmann S."/>
            <person name="Bunk B."/>
            <person name="Jeske O."/>
            <person name="Meyerdierks A."/>
            <person name="Storesund J.E."/>
            <person name="Kallscheuer N."/>
            <person name="Luecker S."/>
            <person name="Lage O.M."/>
            <person name="Pohl T."/>
            <person name="Merkel B.J."/>
            <person name="Hornburger P."/>
            <person name="Mueller R.-W."/>
            <person name="Bruemmer F."/>
            <person name="Labrenz M."/>
            <person name="Spormann A.M."/>
            <person name="Op den Camp H."/>
            <person name="Overmann J."/>
            <person name="Amann R."/>
            <person name="Jetten M.S.M."/>
            <person name="Mascher T."/>
            <person name="Medema M.H."/>
            <person name="Devos D.P."/>
            <person name="Kaster A.-K."/>
            <person name="Ovreas L."/>
            <person name="Rohde M."/>
            <person name="Galperin M.Y."/>
            <person name="Jogler C."/>
        </authorList>
    </citation>
    <scope>NUCLEOTIDE SEQUENCE [LARGE SCALE GENOMIC DNA]</scope>
    <source>
        <strain evidence="1 2">V144</strain>
    </source>
</reference>
<proteinExistence type="predicted"/>
<gene>
    <name evidence="1" type="ORF">V144x_33180</name>
</gene>
<organism evidence="1 2">
    <name type="scientific">Gimesia aquarii</name>
    <dbReference type="NCBI Taxonomy" id="2527964"/>
    <lineage>
        <taxon>Bacteria</taxon>
        <taxon>Pseudomonadati</taxon>
        <taxon>Planctomycetota</taxon>
        <taxon>Planctomycetia</taxon>
        <taxon>Planctomycetales</taxon>
        <taxon>Planctomycetaceae</taxon>
        <taxon>Gimesia</taxon>
    </lineage>
</organism>
<accession>A0A517VXV4</accession>
<name>A0A517VXV4_9PLAN</name>
<evidence type="ECO:0000313" key="2">
    <source>
        <dbReference type="Proteomes" id="UP000318704"/>
    </source>
</evidence>
<evidence type="ECO:0000313" key="1">
    <source>
        <dbReference type="EMBL" id="QDT97836.1"/>
    </source>
</evidence>
<dbReference type="PROSITE" id="PS51318">
    <property type="entry name" value="TAT"/>
    <property type="match status" value="1"/>
</dbReference>
<dbReference type="AlphaFoldDB" id="A0A517VXV4"/>
<dbReference type="KEGG" id="gaw:V144x_33180"/>
<dbReference type="InterPro" id="IPR006311">
    <property type="entry name" value="TAT_signal"/>
</dbReference>
<dbReference type="EMBL" id="CP037920">
    <property type="protein sequence ID" value="QDT97836.1"/>
    <property type="molecule type" value="Genomic_DNA"/>
</dbReference>
<sequence length="466" mass="51234">MKPSQSIFCPGPMSRRSFFEAGYLALGGLGLSDLLLRRAMAKATNTQPTGNDDTAVIFIWLLGGPSHMETYDMKPDAPSDYRGQLNPIATSAPGIDICELLPKHAKVADRFSIIRSISHEDSQHARGSVRFLSGRKTQSVSPISEFPTVGPIVSRMREHRRVGVPNYVASSARAYGGGSAYLGESAMPFVVGGNPGASGYTVPNLSLSNGLKERLDDRVHLLKSFDHFRRDVDLKGSMESMDEINQQALSLLTSDKAREAFDLSRESDATRDRYGRHKWGQRALLARRLVEAGSSFVTMYMNNPDVPGTQKNRIHGNWDIHAINGDLYYDLGVRLPHFDSAVSALIEDLYDRGLDKKVMLIVSGEFGRTPRITVQPGTRSKVMQPGRDHWPGAMSVLVSGGGAPMGQVIGSTTSKGEYAKDNKLDPNDLLSTIYRFLGIDQHHEFLDRSGRPMPILPHGTPIRELS</sequence>
<dbReference type="Pfam" id="PF07394">
    <property type="entry name" value="DUF1501"/>
    <property type="match status" value="1"/>
</dbReference>
<protein>
    <recommendedName>
        <fullName evidence="3">DUF1501 domain-containing protein</fullName>
    </recommendedName>
</protein>
<dbReference type="RefSeq" id="WP_144986126.1">
    <property type="nucleotide sequence ID" value="NZ_CP037920.1"/>
</dbReference>
<dbReference type="Proteomes" id="UP000318704">
    <property type="component" value="Chromosome"/>
</dbReference>
<dbReference type="PANTHER" id="PTHR43737:SF1">
    <property type="entry name" value="DUF1501 DOMAIN-CONTAINING PROTEIN"/>
    <property type="match status" value="1"/>
</dbReference>
<evidence type="ECO:0008006" key="3">
    <source>
        <dbReference type="Google" id="ProtNLM"/>
    </source>
</evidence>